<evidence type="ECO:0000313" key="5">
    <source>
        <dbReference type="EMBL" id="ETS77174.1"/>
    </source>
</evidence>
<feature type="region of interest" description="Disordered" evidence="3">
    <location>
        <begin position="1"/>
        <end position="32"/>
    </location>
</feature>
<keyword evidence="2" id="KW-0040">ANK repeat</keyword>
<dbReference type="GeneID" id="19276061"/>
<organism evidence="5 6">
    <name type="scientific">Pestalotiopsis fici (strain W106-1 / CGMCC3.15140)</name>
    <dbReference type="NCBI Taxonomy" id="1229662"/>
    <lineage>
        <taxon>Eukaryota</taxon>
        <taxon>Fungi</taxon>
        <taxon>Dikarya</taxon>
        <taxon>Ascomycota</taxon>
        <taxon>Pezizomycotina</taxon>
        <taxon>Sordariomycetes</taxon>
        <taxon>Xylariomycetidae</taxon>
        <taxon>Amphisphaeriales</taxon>
        <taxon>Sporocadaceae</taxon>
        <taxon>Pestalotiopsis</taxon>
    </lineage>
</organism>
<proteinExistence type="predicted"/>
<dbReference type="InterPro" id="IPR002110">
    <property type="entry name" value="Ankyrin_rpt"/>
</dbReference>
<accession>W3WTN7</accession>
<dbReference type="AlphaFoldDB" id="W3WTN7"/>
<dbReference type="EMBL" id="KI912116">
    <property type="protein sequence ID" value="ETS77174.1"/>
    <property type="molecule type" value="Genomic_DNA"/>
</dbReference>
<dbReference type="eggNOG" id="KOG4177">
    <property type="taxonomic scope" value="Eukaryota"/>
</dbReference>
<reference evidence="6" key="1">
    <citation type="journal article" date="2015" name="BMC Genomics">
        <title>Genomic and transcriptomic analysis of the endophytic fungus Pestalotiopsis fici reveals its lifestyle and high potential for synthesis of natural products.</title>
        <authorList>
            <person name="Wang X."/>
            <person name="Zhang X."/>
            <person name="Liu L."/>
            <person name="Xiang M."/>
            <person name="Wang W."/>
            <person name="Sun X."/>
            <person name="Che Y."/>
            <person name="Guo L."/>
            <person name="Liu G."/>
            <person name="Guo L."/>
            <person name="Wang C."/>
            <person name="Yin W.B."/>
            <person name="Stadler M."/>
            <person name="Zhang X."/>
            <person name="Liu X."/>
        </authorList>
    </citation>
    <scope>NUCLEOTIDE SEQUENCE [LARGE SCALE GENOMIC DNA]</scope>
    <source>
        <strain evidence="6">W106-1 / CGMCC3.15140</strain>
    </source>
</reference>
<protein>
    <recommendedName>
        <fullName evidence="4">NACHT domain-containing protein</fullName>
    </recommendedName>
</protein>
<dbReference type="PANTHER" id="PTHR10039:SF5">
    <property type="entry name" value="NACHT DOMAIN-CONTAINING PROTEIN"/>
    <property type="match status" value="1"/>
</dbReference>
<dbReference type="InterPro" id="IPR036770">
    <property type="entry name" value="Ankyrin_rpt-contain_sf"/>
</dbReference>
<feature type="repeat" description="ANK" evidence="2">
    <location>
        <begin position="714"/>
        <end position="746"/>
    </location>
</feature>
<sequence>MEPSPKRQRLNTPATFSDHERSIGQSSNQSHNQIRSTFEGAGISHSNGNFNVARDVSIYNLSLQQSTATDPRRTLLDSLEFEQIDARHQSIRKEHVNTCRWFLSTEQYRQWEERWGSPQRENFLWIRGKPGAGKSTLMKFLLGQIKNRNRRKKSPGILISFFFNARGGELEKSTIGLYRSLLWQLLNSQPDLQTVLADSFRPGQQWTVELLQSLLEEAVQCLEERPTTCLIDALDECEEQQIRDMVKFLARLSKDSPLYICFASRHYPHISIATNLSIVLEERDGHQEDIATYLSSALQIGHSKLAEEIRSELKEKACGVFMWVVLVVDILNKEYDAGRKHRLRERLQQLPGDLDALFRDILTRDTRNQEGLLLCIQWVLFAAQPLTPKELYLGIMAGIEPEYLPDCHSSETYSDDDIRKYILNNSKGLAESTKSKKPTVQFIHESVRDFLLKEDGLSKVFPNLGPNVLGYSHEALKSCCLRYMRMEALVAIGDSSREAAITTYPLLEYANRGILYHADRAGDNGVRQHSFLDDFPRPAWVQHYNMLQKYGVRRYTSNVSLLYILAEAGMPALVRAYANRQSCFDVEDERYGLPILAASAVKGAAAVQAMLEAEAHRVPGFSFGDFCTELLSSVELSNAPSRNFRFKKERNLLHQLIDYGDEFISLFFLKTRLSDELQGRSGADVLIKAAQRDFSILFKQLIDHGADISAADKDGYDLLYLASINGMVERAKLLINHGIDVNTQGGSYGNALQAASLNGHQEIVQLLLDNGPTLTPRAGNTATLYRPLY</sequence>
<dbReference type="SUPFAM" id="SSF52540">
    <property type="entry name" value="P-loop containing nucleoside triphosphate hydrolases"/>
    <property type="match status" value="1"/>
</dbReference>
<dbReference type="PROSITE" id="PS50088">
    <property type="entry name" value="ANK_REPEAT"/>
    <property type="match status" value="1"/>
</dbReference>
<dbReference type="PROSITE" id="PS50837">
    <property type="entry name" value="NACHT"/>
    <property type="match status" value="1"/>
</dbReference>
<dbReference type="KEGG" id="pfy:PFICI_11048"/>
<evidence type="ECO:0000256" key="1">
    <source>
        <dbReference type="ARBA" id="ARBA00022737"/>
    </source>
</evidence>
<dbReference type="OrthoDB" id="194358at2759"/>
<dbReference type="PROSITE" id="PS50297">
    <property type="entry name" value="ANK_REP_REGION"/>
    <property type="match status" value="1"/>
</dbReference>
<evidence type="ECO:0000256" key="3">
    <source>
        <dbReference type="SAM" id="MobiDB-lite"/>
    </source>
</evidence>
<keyword evidence="1" id="KW-0677">Repeat</keyword>
<dbReference type="SMART" id="SM00248">
    <property type="entry name" value="ANK"/>
    <property type="match status" value="3"/>
</dbReference>
<name>W3WTN7_PESFW</name>
<dbReference type="InterPro" id="IPR027417">
    <property type="entry name" value="P-loop_NTPase"/>
</dbReference>
<dbReference type="SUPFAM" id="SSF48403">
    <property type="entry name" value="Ankyrin repeat"/>
    <property type="match status" value="1"/>
</dbReference>
<dbReference type="Gene3D" id="1.25.40.20">
    <property type="entry name" value="Ankyrin repeat-containing domain"/>
    <property type="match status" value="1"/>
</dbReference>
<dbReference type="InterPro" id="IPR056884">
    <property type="entry name" value="NPHP3-like_N"/>
</dbReference>
<gene>
    <name evidence="5" type="ORF">PFICI_11048</name>
</gene>
<evidence type="ECO:0000259" key="4">
    <source>
        <dbReference type="PROSITE" id="PS50837"/>
    </source>
</evidence>
<dbReference type="Pfam" id="PF24883">
    <property type="entry name" value="NPHP3_N"/>
    <property type="match status" value="1"/>
</dbReference>
<dbReference type="STRING" id="1229662.W3WTN7"/>
<feature type="domain" description="NACHT" evidence="4">
    <location>
        <begin position="122"/>
        <end position="258"/>
    </location>
</feature>
<evidence type="ECO:0000313" key="6">
    <source>
        <dbReference type="Proteomes" id="UP000030651"/>
    </source>
</evidence>
<dbReference type="RefSeq" id="XP_007837820.1">
    <property type="nucleotide sequence ID" value="XM_007839629.1"/>
</dbReference>
<dbReference type="HOGENOM" id="CLU_000288_34_14_1"/>
<dbReference type="PANTHER" id="PTHR10039">
    <property type="entry name" value="AMELOGENIN"/>
    <property type="match status" value="1"/>
</dbReference>
<keyword evidence="6" id="KW-1185">Reference proteome</keyword>
<dbReference type="OMA" id="YAKDPLR"/>
<dbReference type="Proteomes" id="UP000030651">
    <property type="component" value="Unassembled WGS sequence"/>
</dbReference>
<dbReference type="Gene3D" id="3.40.50.300">
    <property type="entry name" value="P-loop containing nucleotide triphosphate hydrolases"/>
    <property type="match status" value="1"/>
</dbReference>
<dbReference type="InParanoid" id="W3WTN7"/>
<evidence type="ECO:0000256" key="2">
    <source>
        <dbReference type="PROSITE-ProRule" id="PRU00023"/>
    </source>
</evidence>
<dbReference type="Pfam" id="PF12796">
    <property type="entry name" value="Ank_2"/>
    <property type="match status" value="1"/>
</dbReference>
<feature type="compositionally biased region" description="Polar residues" evidence="3">
    <location>
        <begin position="23"/>
        <end position="32"/>
    </location>
</feature>
<dbReference type="InterPro" id="IPR007111">
    <property type="entry name" value="NACHT_NTPase"/>
</dbReference>